<keyword evidence="1" id="KW-1133">Transmembrane helix</keyword>
<evidence type="ECO:0000256" key="1">
    <source>
        <dbReference type="SAM" id="Phobius"/>
    </source>
</evidence>
<sequence length="179" mass="19782">MNDSFYADLQYKSENKVSFNLQNEGGASRTSVFQLTSLQRSTSIGNLKEEDSASLLIEDHWETMNCSHDHFGAIIVGIFFGSVVVIVLILGIIFLLHQRCILPERERKEMEGSLYKRQGSAVSHEHGYSTALNVENVDIQRWEPVTPKIEDVPCTLIPIDESLHVKSGSIGSGSGSIGS</sequence>
<keyword evidence="1" id="KW-0812">Transmembrane</keyword>
<accession>A0ABN9MQM8</accession>
<dbReference type="EMBL" id="CAUEEQ010079677">
    <property type="protein sequence ID" value="CAJ0968786.1"/>
    <property type="molecule type" value="Genomic_DNA"/>
</dbReference>
<gene>
    <name evidence="2" type="ORF">RIMI_LOCUS23424007</name>
</gene>
<proteinExistence type="predicted"/>
<protein>
    <submittedName>
        <fullName evidence="2">Uncharacterized protein</fullName>
    </submittedName>
</protein>
<reference evidence="2" key="1">
    <citation type="submission" date="2023-07" db="EMBL/GenBank/DDBJ databases">
        <authorList>
            <person name="Stuckert A."/>
        </authorList>
    </citation>
    <scope>NUCLEOTIDE SEQUENCE</scope>
</reference>
<organism evidence="2 3">
    <name type="scientific">Ranitomeya imitator</name>
    <name type="common">mimic poison frog</name>
    <dbReference type="NCBI Taxonomy" id="111125"/>
    <lineage>
        <taxon>Eukaryota</taxon>
        <taxon>Metazoa</taxon>
        <taxon>Chordata</taxon>
        <taxon>Craniata</taxon>
        <taxon>Vertebrata</taxon>
        <taxon>Euteleostomi</taxon>
        <taxon>Amphibia</taxon>
        <taxon>Batrachia</taxon>
        <taxon>Anura</taxon>
        <taxon>Neobatrachia</taxon>
        <taxon>Hyloidea</taxon>
        <taxon>Dendrobatidae</taxon>
        <taxon>Dendrobatinae</taxon>
        <taxon>Ranitomeya</taxon>
    </lineage>
</organism>
<comment type="caution">
    <text evidence="2">The sequence shown here is derived from an EMBL/GenBank/DDBJ whole genome shotgun (WGS) entry which is preliminary data.</text>
</comment>
<keyword evidence="1" id="KW-0472">Membrane</keyword>
<evidence type="ECO:0000313" key="3">
    <source>
        <dbReference type="Proteomes" id="UP001176940"/>
    </source>
</evidence>
<keyword evidence="3" id="KW-1185">Reference proteome</keyword>
<evidence type="ECO:0000313" key="2">
    <source>
        <dbReference type="EMBL" id="CAJ0968786.1"/>
    </source>
</evidence>
<feature type="transmembrane region" description="Helical" evidence="1">
    <location>
        <begin position="71"/>
        <end position="96"/>
    </location>
</feature>
<dbReference type="Proteomes" id="UP001176940">
    <property type="component" value="Unassembled WGS sequence"/>
</dbReference>
<name>A0ABN9MQM8_9NEOB</name>